<keyword evidence="4" id="KW-1185">Reference proteome</keyword>
<evidence type="ECO:0000256" key="2">
    <source>
        <dbReference type="SAM" id="Phobius"/>
    </source>
</evidence>
<dbReference type="Proteomes" id="UP000016887">
    <property type="component" value="Chromosome"/>
</dbReference>
<evidence type="ECO:0000313" key="4">
    <source>
        <dbReference type="Proteomes" id="UP000016887"/>
    </source>
</evidence>
<feature type="transmembrane region" description="Helical" evidence="2">
    <location>
        <begin position="49"/>
        <end position="68"/>
    </location>
</feature>
<accession>U3TC12</accession>
<feature type="region of interest" description="Disordered" evidence="1">
    <location>
        <begin position="1"/>
        <end position="37"/>
    </location>
</feature>
<feature type="compositionally biased region" description="Polar residues" evidence="1">
    <location>
        <begin position="22"/>
        <end position="37"/>
    </location>
</feature>
<dbReference type="AlphaFoldDB" id="U3TC12"/>
<gene>
    <name evidence="3" type="ORF">ACAM_1608</name>
</gene>
<dbReference type="KEGG" id="acj:ACAM_1608"/>
<evidence type="ECO:0000313" key="3">
    <source>
        <dbReference type="EMBL" id="BAN91077.1"/>
    </source>
</evidence>
<evidence type="ECO:0000256" key="1">
    <source>
        <dbReference type="SAM" id="MobiDB-lite"/>
    </source>
</evidence>
<reference evidence="3 4" key="1">
    <citation type="journal article" date="2013" name="Appl. Environ. Microbiol.">
        <title>Variation of the Virus-Related Elements within Syntenic Genomes of the Hyperthermophilic Archaeon Aeropyrum.</title>
        <authorList>
            <person name="Daifuku T."/>
            <person name="Yoshida T."/>
            <person name="Kitamura T."/>
            <person name="Kawaichi S."/>
            <person name="Inoue T."/>
            <person name="Nomura K."/>
            <person name="Yoshida Y."/>
            <person name="Kuno S."/>
            <person name="Sako Y."/>
        </authorList>
    </citation>
    <scope>NUCLEOTIDE SEQUENCE [LARGE SCALE GENOMIC DNA]</scope>
    <source>
        <strain evidence="3 4">SY1</strain>
    </source>
</reference>
<dbReference type="RefSeq" id="WP_022542343.1">
    <property type="nucleotide sequence ID" value="NZ_BBBZ01000001.1"/>
</dbReference>
<dbReference type="EMBL" id="AP012489">
    <property type="protein sequence ID" value="BAN91077.1"/>
    <property type="molecule type" value="Genomic_DNA"/>
</dbReference>
<keyword evidence="2" id="KW-0472">Membrane</keyword>
<keyword evidence="2" id="KW-1133">Transmembrane helix</keyword>
<dbReference type="STRING" id="1198449.ACAM_1608"/>
<sequence>MAERDPLIAPTNWWPAEETASPGETKQPTQGAGEITTTTKAEEAGLSTAAIAAIVIAIIILAAAVLVLTRR</sequence>
<name>U3TC12_9CREN</name>
<organism evidence="3 4">
    <name type="scientific">Aeropyrum camini SY1 = JCM 12091</name>
    <dbReference type="NCBI Taxonomy" id="1198449"/>
    <lineage>
        <taxon>Archaea</taxon>
        <taxon>Thermoproteota</taxon>
        <taxon>Thermoprotei</taxon>
        <taxon>Desulfurococcales</taxon>
        <taxon>Desulfurococcaceae</taxon>
        <taxon>Aeropyrum</taxon>
    </lineage>
</organism>
<protein>
    <submittedName>
        <fullName evidence="3">Uncharacterized protein</fullName>
    </submittedName>
</protein>
<keyword evidence="2" id="KW-0812">Transmembrane</keyword>
<proteinExistence type="predicted"/>